<dbReference type="InterPro" id="IPR001701">
    <property type="entry name" value="Glyco_hydro_9"/>
</dbReference>
<dbReference type="InterPro" id="IPR013783">
    <property type="entry name" value="Ig-like_fold"/>
</dbReference>
<accession>A0AA49JK31</accession>
<feature type="active site" evidence="7">
    <location>
        <position position="571"/>
    </location>
</feature>
<evidence type="ECO:0000256" key="6">
    <source>
        <dbReference type="PROSITE-ProRule" id="PRU10059"/>
    </source>
</evidence>
<dbReference type="InterPro" id="IPR018221">
    <property type="entry name" value="Glyco_hydro_9_His_AS"/>
</dbReference>
<gene>
    <name evidence="11" type="ORF">K4G66_15545</name>
</gene>
<evidence type="ECO:0000256" key="5">
    <source>
        <dbReference type="ARBA" id="ARBA00023326"/>
    </source>
</evidence>
<keyword evidence="2 6" id="KW-0378">Hydrolase</keyword>
<dbReference type="GO" id="GO:0008810">
    <property type="term" value="F:cellulase activity"/>
    <property type="evidence" value="ECO:0007669"/>
    <property type="project" value="UniProtKB-EC"/>
</dbReference>
<evidence type="ECO:0000256" key="4">
    <source>
        <dbReference type="ARBA" id="ARBA00023295"/>
    </source>
</evidence>
<protein>
    <recommendedName>
        <fullName evidence="8">Endoglucanase</fullName>
        <ecNumber evidence="8">3.2.1.4</ecNumber>
    </recommendedName>
</protein>
<evidence type="ECO:0000256" key="1">
    <source>
        <dbReference type="ARBA" id="ARBA00007072"/>
    </source>
</evidence>
<evidence type="ECO:0000313" key="11">
    <source>
        <dbReference type="EMBL" id="WKN40108.1"/>
    </source>
</evidence>
<dbReference type="InterPro" id="IPR012341">
    <property type="entry name" value="6hp_glycosidase-like_sf"/>
</dbReference>
<comment type="similarity">
    <text evidence="1 6 8">Belongs to the glycosyl hydrolase 9 (cellulase E) family.</text>
</comment>
<dbReference type="SUPFAM" id="SSF48208">
    <property type="entry name" value="Six-hairpin glycosidases"/>
    <property type="match status" value="1"/>
</dbReference>
<keyword evidence="5 6" id="KW-0624">Polysaccharide degradation</keyword>
<proteinExistence type="inferred from homology"/>
<feature type="domain" description="Cellulase Ig-like" evidence="10">
    <location>
        <begin position="43"/>
        <end position="121"/>
    </location>
</feature>
<dbReference type="Gene3D" id="2.60.40.10">
    <property type="entry name" value="Immunoglobulins"/>
    <property type="match status" value="1"/>
</dbReference>
<evidence type="ECO:0000256" key="8">
    <source>
        <dbReference type="RuleBase" id="RU361166"/>
    </source>
</evidence>
<keyword evidence="4 6" id="KW-0326">Glycosidase</keyword>
<organism evidence="11">
    <name type="scientific">Roseihalotalea indica</name>
    <dbReference type="NCBI Taxonomy" id="2867963"/>
    <lineage>
        <taxon>Bacteria</taxon>
        <taxon>Pseudomonadati</taxon>
        <taxon>Bacteroidota</taxon>
        <taxon>Cytophagia</taxon>
        <taxon>Cytophagales</taxon>
        <taxon>Catalimonadaceae</taxon>
        <taxon>Roseihalotalea</taxon>
    </lineage>
</organism>
<dbReference type="Pfam" id="PF02927">
    <property type="entry name" value="CelD_N"/>
    <property type="match status" value="1"/>
</dbReference>
<name>A0AA49JK31_9BACT</name>
<dbReference type="Pfam" id="PF00759">
    <property type="entry name" value="Glyco_hydro_9"/>
    <property type="match status" value="1"/>
</dbReference>
<dbReference type="EMBL" id="CP120682">
    <property type="protein sequence ID" value="WKN40108.1"/>
    <property type="molecule type" value="Genomic_DNA"/>
</dbReference>
<comment type="catalytic activity">
    <reaction evidence="8">
        <text>Endohydrolysis of (1-&gt;4)-beta-D-glucosidic linkages in cellulose, lichenin and cereal beta-D-glucans.</text>
        <dbReference type="EC" id="3.2.1.4"/>
    </reaction>
</comment>
<dbReference type="InterPro" id="IPR033126">
    <property type="entry name" value="Glyco_hydro_9_Asp/Glu_AS"/>
</dbReference>
<dbReference type="EC" id="3.2.1.4" evidence="8"/>
<dbReference type="PANTHER" id="PTHR22298">
    <property type="entry name" value="ENDO-1,4-BETA-GLUCANASE"/>
    <property type="match status" value="1"/>
</dbReference>
<reference evidence="11" key="1">
    <citation type="journal article" date="2023" name="Comput. Struct. Biotechnol. J.">
        <title>Discovery of a novel marine Bacteroidetes with a rich repertoire of carbohydrate-active enzymes.</title>
        <authorList>
            <person name="Chen B."/>
            <person name="Liu G."/>
            <person name="Chen Q."/>
            <person name="Wang H."/>
            <person name="Liu L."/>
            <person name="Tang K."/>
        </authorList>
    </citation>
    <scope>NUCLEOTIDE SEQUENCE</scope>
    <source>
        <strain evidence="11">TK19036</strain>
    </source>
</reference>
<dbReference type="InterPro" id="IPR004197">
    <property type="entry name" value="Cellulase_Ig-like"/>
</dbReference>
<feature type="active site" evidence="7">
    <location>
        <position position="580"/>
    </location>
</feature>
<keyword evidence="8" id="KW-0136">Cellulose degradation</keyword>
<dbReference type="PROSITE" id="PS00592">
    <property type="entry name" value="GH9_2"/>
    <property type="match status" value="1"/>
</dbReference>
<dbReference type="PROSITE" id="PS00698">
    <property type="entry name" value="GH9_3"/>
    <property type="match status" value="1"/>
</dbReference>
<sequence length="609" mass="66781">MSTETKQSFAVKIKLVGYGLSFSLFCILGCSSPEQVSESHVPEENIRLNQEGFYPQASKIAVVAQGEASPFYIVTADLADTVYTGELSETLTSSYSDKTTRMADFSDFTSEGEFVVLIPEIGHSYPFSIGNSILQPLAKGALKAFYYIRASTPIEETFGGTWHRPAGHPDTQVEVHPSAASESRPAGSIISSPKGWYDAGDYNKYIVNSGITTGTLLSLYEDFPGYFDTLALNIPESTNEIPDLLDEILWNLRWMMTMQDPNDGGVYHKLTTSSFEGMVMPDKAKKQRYVVQKGTAATLDFAAVMAQSARIFRSFESQLPGLADSCLQAATDAWVWARQHPDVLYNQNVMNETFDPDVTTGAYGDRDVSDEFIWAASELYVTTQQDSFYTAVTLFPDDAMPIPTWSQVRLLGYYSLARHLDNLGEAAQPDIPQLKDRITGLADELIEGVDQQPYHTVMGKTAQDFNWGSSSNAANQGIALVQAYQLTGDASYLTYALHNMDYLLGRNATGYSFVTGYGDKTPMHPHHRPSVADGIAEPVPGLLSGGPNARAPQQDNCSGYTDTDPEATFVDDDCSYASNEIAINWNAPLAYLVCAVEVLQDELVFSGNN</sequence>
<evidence type="ECO:0000256" key="2">
    <source>
        <dbReference type="ARBA" id="ARBA00022801"/>
    </source>
</evidence>
<dbReference type="Gene3D" id="1.50.10.10">
    <property type="match status" value="1"/>
</dbReference>
<dbReference type="CDD" id="cd02850">
    <property type="entry name" value="E_set_Cellulase_N"/>
    <property type="match status" value="1"/>
</dbReference>
<dbReference type="SUPFAM" id="SSF81296">
    <property type="entry name" value="E set domains"/>
    <property type="match status" value="1"/>
</dbReference>
<evidence type="ECO:0000259" key="10">
    <source>
        <dbReference type="Pfam" id="PF02927"/>
    </source>
</evidence>
<feature type="domain" description="Glycoside hydrolase family 9" evidence="9">
    <location>
        <begin position="138"/>
        <end position="592"/>
    </location>
</feature>
<evidence type="ECO:0000256" key="7">
    <source>
        <dbReference type="PROSITE-ProRule" id="PRU10060"/>
    </source>
</evidence>
<keyword evidence="3 6" id="KW-0119">Carbohydrate metabolism</keyword>
<reference evidence="11" key="2">
    <citation type="journal article" date="2024" name="Antonie Van Leeuwenhoek">
        <title>Roseihalotalea indica gen. nov., sp. nov., a halophilic Bacteroidetes from mesopelagic Southwest Indian Ocean with higher carbohydrate metabolic potential.</title>
        <authorList>
            <person name="Chen B."/>
            <person name="Zhang M."/>
            <person name="Lin D."/>
            <person name="Ye J."/>
            <person name="Tang K."/>
        </authorList>
    </citation>
    <scope>NUCLEOTIDE SEQUENCE</scope>
    <source>
        <strain evidence="11">TK19036</strain>
    </source>
</reference>
<dbReference type="GO" id="GO:0030245">
    <property type="term" value="P:cellulose catabolic process"/>
    <property type="evidence" value="ECO:0007669"/>
    <property type="project" value="UniProtKB-KW"/>
</dbReference>
<evidence type="ECO:0000259" key="9">
    <source>
        <dbReference type="Pfam" id="PF00759"/>
    </source>
</evidence>
<evidence type="ECO:0000256" key="3">
    <source>
        <dbReference type="ARBA" id="ARBA00023277"/>
    </source>
</evidence>
<dbReference type="InterPro" id="IPR014756">
    <property type="entry name" value="Ig_E-set"/>
</dbReference>
<dbReference type="InterPro" id="IPR008928">
    <property type="entry name" value="6-hairpin_glycosidase_sf"/>
</dbReference>
<feature type="active site" evidence="6">
    <location>
        <position position="526"/>
    </location>
</feature>
<dbReference type="AlphaFoldDB" id="A0AA49JK31"/>